<dbReference type="PROSITE" id="PS50030">
    <property type="entry name" value="UBA"/>
    <property type="match status" value="1"/>
</dbReference>
<keyword evidence="4" id="KW-1185">Reference proteome</keyword>
<organism evidence="3 4">
    <name type="scientific">Alectoria fallacina</name>
    <dbReference type="NCBI Taxonomy" id="1903189"/>
    <lineage>
        <taxon>Eukaryota</taxon>
        <taxon>Fungi</taxon>
        <taxon>Dikarya</taxon>
        <taxon>Ascomycota</taxon>
        <taxon>Pezizomycotina</taxon>
        <taxon>Lecanoromycetes</taxon>
        <taxon>OSLEUM clade</taxon>
        <taxon>Lecanoromycetidae</taxon>
        <taxon>Lecanorales</taxon>
        <taxon>Lecanorineae</taxon>
        <taxon>Parmeliaceae</taxon>
        <taxon>Alectoria</taxon>
    </lineage>
</organism>
<feature type="region of interest" description="Disordered" evidence="1">
    <location>
        <begin position="532"/>
        <end position="589"/>
    </location>
</feature>
<feature type="compositionally biased region" description="Basic and acidic residues" evidence="1">
    <location>
        <begin position="116"/>
        <end position="135"/>
    </location>
</feature>
<feature type="compositionally biased region" description="Low complexity" evidence="1">
    <location>
        <begin position="622"/>
        <end position="634"/>
    </location>
</feature>
<dbReference type="Gene3D" id="1.10.8.10">
    <property type="entry name" value="DNA helicase RuvA subunit, C-terminal domain"/>
    <property type="match status" value="1"/>
</dbReference>
<dbReference type="InterPro" id="IPR015940">
    <property type="entry name" value="UBA"/>
</dbReference>
<protein>
    <recommendedName>
        <fullName evidence="2">UBA domain-containing protein</fullName>
    </recommendedName>
</protein>
<feature type="region of interest" description="Disordered" evidence="1">
    <location>
        <begin position="622"/>
        <end position="666"/>
    </location>
</feature>
<evidence type="ECO:0000259" key="2">
    <source>
        <dbReference type="PROSITE" id="PS50030"/>
    </source>
</evidence>
<dbReference type="EMBL" id="CAJPDR010000246">
    <property type="protein sequence ID" value="CAF9928230.1"/>
    <property type="molecule type" value="Genomic_DNA"/>
</dbReference>
<proteinExistence type="predicted"/>
<feature type="region of interest" description="Disordered" evidence="1">
    <location>
        <begin position="1161"/>
        <end position="1184"/>
    </location>
</feature>
<accession>A0A8H3FQQ3</accession>
<feature type="compositionally biased region" description="Polar residues" evidence="1">
    <location>
        <begin position="239"/>
        <end position="248"/>
    </location>
</feature>
<name>A0A8H3FQQ3_9LECA</name>
<feature type="compositionally biased region" description="Low complexity" evidence="1">
    <location>
        <begin position="338"/>
        <end position="348"/>
    </location>
</feature>
<evidence type="ECO:0000313" key="3">
    <source>
        <dbReference type="EMBL" id="CAF9928230.1"/>
    </source>
</evidence>
<dbReference type="OrthoDB" id="5376710at2759"/>
<feature type="region of interest" description="Disordered" evidence="1">
    <location>
        <begin position="766"/>
        <end position="791"/>
    </location>
</feature>
<feature type="compositionally biased region" description="Basic and acidic residues" evidence="1">
    <location>
        <begin position="579"/>
        <end position="589"/>
    </location>
</feature>
<feature type="domain" description="UBA" evidence="2">
    <location>
        <begin position="1275"/>
        <end position="1322"/>
    </location>
</feature>
<sequence>MAAPGCGIIFASSQRSDRSNSNLRRSMSLNSKPRSTLSATNRPPVKNLQGSEMGSSNGHNRSLSDKMRSLHRKKNSNESNSGPKPLASAMAAGSIRRPPRHLDLMEAASHSQGEAVHSRRNDGQHREVGTGKENKGISVKQMRPSNNMDQSYRSIAYNQYLSQAFGLQGDEKPRPAAIQRLRAPELSEARPDSEMSAMTGDSMEVNFHMDPVAAPSAKDRRPKIQVTIPGKVTKRPHSSSHLATQVNRQKSHRRSRSLQTQVSPSSSTTHQQNAGDVPARLSVVSPLSVVEMPKPRRPFSAFSLEDMTSDTPRNAPSLEKLARSDSSDDTGDLDDRSSNYSGRSSRSSLVEDTAVHGQSHNRGQSIAFSVYSPAAAGVFDGAPLALKNNRLRSFKSSTSLSTVDMNKPLPPEPGAEVAPLNVAYSRPGSMKGKRKVPSPLTFSRSSMYETPSQFPSRRSSLRSKYTPADLDALDAAFTKTSPNMQAGFGYQPEPSLSQAEADLEAHLGTINEEPTMQHPNMMPVIHDPLQISRGPNTMVPSRHAPHPPSSLKLSDGSISSRKRLQKKTSTHVAMQMRGDSSKWDSDDSSRIGLRRRISAPVVGSTAKADKILGKSATLMAGESSSESNWSSSESPQTTYDGDSSSPTTSREDSSTPETDISSVPDHAYEEVRARLELLSPKNSDSEQVAAFVPQPKEYAGTSSSFSRSPQTQTNDVTLKIKLPSTIPENSRNAQAELTTPAIYLTPVEEFEESQVTIAIGLDAPIDDDDESNIHPLQRRGAQEESPQRRRSMASIVMTERPRSLASIAMSEIPDIYASLPSPGLTIRSRQSIFVEDGERDISADAAEVVLLHILENLDNLQDLFATATVSRGFYRTFKRHELPLMKNALCGMSPAAWELREMSPPYPGLERGDNALPKLLEYSPSLYLQHYMRDMYTMIALKSMILIHCESFLRADTITALAGGETERASQIDDAFWRVWTFCQVFGCGSNREDDIVGQMDWLRGGTLAKHQRRTANAVEFGADVNRNSVLYSSPPTFGKGNVGGLTAEDLYDMTEIWTCLGVLVRGFQGKRQEAREYGIFDKADIIAGDVEQEDSVLEEWTYHLLTLAPPIVLDVTSPTSPTAANFAHARSRGYTTWTPPTISRATFLKEAVSRVYQEKMAERHPTSPMPSPKGKVTDPSSPVSKQLMDDVVAARWRCARHAAEIRAKRSDPGFKALPPSEDRPMSEFPAVLEKLDMGNAPPVPAIPSAHSRTPSDLDTSKNFVSALVVPAGPQVRDPVDVAVDRLVGMGFERRKAAKALAETDTGNSVDFARALEWLVRERKRDVGGLMHSGYRGPATPTGDNDEIASANAESAIREAVGLGLNMGGRAWA</sequence>
<gene>
    <name evidence="3" type="ORF">ALECFALPRED_003984</name>
</gene>
<feature type="compositionally biased region" description="Polar residues" evidence="1">
    <location>
        <begin position="48"/>
        <end position="61"/>
    </location>
</feature>
<feature type="compositionally biased region" description="Low complexity" evidence="1">
    <location>
        <begin position="19"/>
        <end position="31"/>
    </location>
</feature>
<feature type="region of interest" description="Disordered" evidence="1">
    <location>
        <begin position="181"/>
        <end position="279"/>
    </location>
</feature>
<feature type="compositionally biased region" description="Polar residues" evidence="1">
    <location>
        <begin position="440"/>
        <end position="458"/>
    </location>
</feature>
<feature type="compositionally biased region" description="Polar residues" evidence="1">
    <location>
        <begin position="257"/>
        <end position="274"/>
    </location>
</feature>
<feature type="compositionally biased region" description="Basic residues" evidence="1">
    <location>
        <begin position="560"/>
        <end position="569"/>
    </location>
</feature>
<feature type="compositionally biased region" description="Basic and acidic residues" evidence="1">
    <location>
        <begin position="182"/>
        <end position="193"/>
    </location>
</feature>
<dbReference type="Proteomes" id="UP000664203">
    <property type="component" value="Unassembled WGS sequence"/>
</dbReference>
<comment type="caution">
    <text evidence="3">The sequence shown here is derived from an EMBL/GenBank/DDBJ whole genome shotgun (WGS) entry which is preliminary data.</text>
</comment>
<dbReference type="InterPro" id="IPR009060">
    <property type="entry name" value="UBA-like_sf"/>
</dbReference>
<dbReference type="SUPFAM" id="SSF46934">
    <property type="entry name" value="UBA-like"/>
    <property type="match status" value="1"/>
</dbReference>
<feature type="region of interest" description="Disordered" evidence="1">
    <location>
        <begin position="301"/>
        <end position="360"/>
    </location>
</feature>
<evidence type="ECO:0000313" key="4">
    <source>
        <dbReference type="Proteomes" id="UP000664203"/>
    </source>
</evidence>
<evidence type="ECO:0000256" key="1">
    <source>
        <dbReference type="SAM" id="MobiDB-lite"/>
    </source>
</evidence>
<feature type="region of interest" description="Disordered" evidence="1">
    <location>
        <begin position="426"/>
        <end position="463"/>
    </location>
</feature>
<feature type="compositionally biased region" description="Low complexity" evidence="1">
    <location>
        <begin position="549"/>
        <end position="559"/>
    </location>
</feature>
<reference evidence="3" key="1">
    <citation type="submission" date="2021-03" db="EMBL/GenBank/DDBJ databases">
        <authorList>
            <person name="Tagirdzhanova G."/>
        </authorList>
    </citation>
    <scope>NUCLEOTIDE SEQUENCE</scope>
</reference>
<feature type="compositionally biased region" description="Polar residues" evidence="1">
    <location>
        <begin position="32"/>
        <end position="41"/>
    </location>
</feature>
<feature type="region of interest" description="Disordered" evidence="1">
    <location>
        <begin position="1"/>
        <end position="148"/>
    </location>
</feature>